<proteinExistence type="predicted"/>
<dbReference type="EMBL" id="HBIU01026736">
    <property type="protein sequence ID" value="CAE0633614.1"/>
    <property type="molecule type" value="Transcribed_RNA"/>
</dbReference>
<dbReference type="AlphaFoldDB" id="A0A6V1QWP0"/>
<accession>A0A6V1QWP0</accession>
<sequence length="302" mass="34165">MKIDYEYISKKDFEKACVNFFYNQDLNAKNILEHFVNAEILAEADLNDRVFQDSDDEASTQQQSGCLISPRSGCGFILLNGNALCSEEHCHTLTKIRNRIRADFHRDSQMNRNKHVIKSLKIHQEMKARIIAEHEDNSQNFVTSRGNYMYILDTIRGFLVTYSSSPSSQFFISALKKFLDFQRKKTNICRWVLPGALLTEVGDDQWMDDVVRLIVSICSCPVIPNAEYLVPPEGLSFSFELDQGISDRLLTKMHGTIHAHTNHPAIKLPASHMGSFSVGTTTRKNTAGNCDQFGALLPFACC</sequence>
<organism evidence="1">
    <name type="scientific">Heterosigma akashiwo</name>
    <name type="common">Chromophytic alga</name>
    <name type="synonym">Heterosigma carterae</name>
    <dbReference type="NCBI Taxonomy" id="2829"/>
    <lineage>
        <taxon>Eukaryota</taxon>
        <taxon>Sar</taxon>
        <taxon>Stramenopiles</taxon>
        <taxon>Ochrophyta</taxon>
        <taxon>Raphidophyceae</taxon>
        <taxon>Chattonellales</taxon>
        <taxon>Chattonellaceae</taxon>
        <taxon>Heterosigma</taxon>
    </lineage>
</organism>
<name>A0A6V1QWP0_HETAK</name>
<evidence type="ECO:0000313" key="1">
    <source>
        <dbReference type="EMBL" id="CAE0633614.1"/>
    </source>
</evidence>
<protein>
    <submittedName>
        <fullName evidence="1">Uncharacterized protein</fullName>
    </submittedName>
</protein>
<reference evidence="1" key="1">
    <citation type="submission" date="2021-01" db="EMBL/GenBank/DDBJ databases">
        <authorList>
            <person name="Corre E."/>
            <person name="Pelletier E."/>
            <person name="Niang G."/>
            <person name="Scheremetjew M."/>
            <person name="Finn R."/>
            <person name="Kale V."/>
            <person name="Holt S."/>
            <person name="Cochrane G."/>
            <person name="Meng A."/>
            <person name="Brown T."/>
            <person name="Cohen L."/>
        </authorList>
    </citation>
    <scope>NUCLEOTIDE SEQUENCE</scope>
    <source>
        <strain evidence="1">CCMP3107</strain>
    </source>
</reference>
<gene>
    <name evidence="1" type="ORF">HAKA00212_LOCUS12327</name>
</gene>